<feature type="domain" description="PKS/mFAS DH" evidence="12">
    <location>
        <begin position="934"/>
        <end position="1255"/>
    </location>
</feature>
<organism evidence="13 14">
    <name type="scientific">Plectosphaerella cucumerina</name>
    <dbReference type="NCBI Taxonomy" id="40658"/>
    <lineage>
        <taxon>Eukaryota</taxon>
        <taxon>Fungi</taxon>
        <taxon>Dikarya</taxon>
        <taxon>Ascomycota</taxon>
        <taxon>Pezizomycotina</taxon>
        <taxon>Sordariomycetes</taxon>
        <taxon>Hypocreomycetidae</taxon>
        <taxon>Glomerellales</taxon>
        <taxon>Plectosphaerellaceae</taxon>
        <taxon>Plectosphaerella</taxon>
    </lineage>
</organism>
<dbReference type="SUPFAM" id="SSF50129">
    <property type="entry name" value="GroES-like"/>
    <property type="match status" value="1"/>
</dbReference>
<dbReference type="InterPro" id="IPR042104">
    <property type="entry name" value="PKS_dehydratase_sf"/>
</dbReference>
<dbReference type="Gene3D" id="3.90.180.10">
    <property type="entry name" value="Medium-chain alcohol dehydrogenases, catalytic domain"/>
    <property type="match status" value="1"/>
</dbReference>
<dbReference type="Pfam" id="PF00107">
    <property type="entry name" value="ADH_zinc_N"/>
    <property type="match status" value="1"/>
</dbReference>
<dbReference type="Gene3D" id="3.40.47.10">
    <property type="match status" value="1"/>
</dbReference>
<gene>
    <name evidence="13" type="ORF">B0T11DRAFT_314546</name>
</gene>
<dbReference type="SUPFAM" id="SSF51735">
    <property type="entry name" value="NAD(P)-binding Rossmann-fold domains"/>
    <property type="match status" value="2"/>
</dbReference>
<proteinExistence type="predicted"/>
<name>A0A8K0TTA9_9PEZI</name>
<evidence type="ECO:0000313" key="13">
    <source>
        <dbReference type="EMBL" id="KAH7376169.1"/>
    </source>
</evidence>
<dbReference type="InterPro" id="IPR032821">
    <property type="entry name" value="PKS_assoc"/>
</dbReference>
<comment type="caution">
    <text evidence="13">The sequence shown here is derived from an EMBL/GenBank/DDBJ whole genome shotgun (WGS) entry which is preliminary data.</text>
</comment>
<protein>
    <recommendedName>
        <fullName evidence="15">Polyketide synthase</fullName>
    </recommendedName>
</protein>
<dbReference type="SMART" id="SM00825">
    <property type="entry name" value="PKS_KS"/>
    <property type="match status" value="1"/>
</dbReference>
<dbReference type="Proteomes" id="UP000813385">
    <property type="component" value="Unassembled WGS sequence"/>
</dbReference>
<dbReference type="GO" id="GO:0006633">
    <property type="term" value="P:fatty acid biosynthetic process"/>
    <property type="evidence" value="ECO:0007669"/>
    <property type="project" value="InterPro"/>
</dbReference>
<dbReference type="InterPro" id="IPR013968">
    <property type="entry name" value="PKS_KR"/>
</dbReference>
<evidence type="ECO:0000256" key="2">
    <source>
        <dbReference type="ARBA" id="ARBA00022553"/>
    </source>
</evidence>
<dbReference type="Gene3D" id="3.40.50.150">
    <property type="entry name" value="Vaccinia Virus protein VP39"/>
    <property type="match status" value="1"/>
</dbReference>
<keyword evidence="6" id="KW-0511">Multifunctional enzyme</keyword>
<accession>A0A8K0TTA9</accession>
<dbReference type="SMART" id="SM00826">
    <property type="entry name" value="PKS_DH"/>
    <property type="match status" value="1"/>
</dbReference>
<keyword evidence="2" id="KW-0597">Phosphoprotein</keyword>
<dbReference type="PROSITE" id="PS00012">
    <property type="entry name" value="PHOSPHOPANTETHEINE"/>
    <property type="match status" value="1"/>
</dbReference>
<dbReference type="OrthoDB" id="329835at2759"/>
<dbReference type="SMART" id="SM00823">
    <property type="entry name" value="PKS_PP"/>
    <property type="match status" value="1"/>
</dbReference>
<evidence type="ECO:0000259" key="12">
    <source>
        <dbReference type="PROSITE" id="PS52019"/>
    </source>
</evidence>
<dbReference type="SUPFAM" id="SSF47336">
    <property type="entry name" value="ACP-like"/>
    <property type="match status" value="1"/>
</dbReference>
<dbReference type="Pfam" id="PF14765">
    <property type="entry name" value="PS-DH"/>
    <property type="match status" value="1"/>
</dbReference>
<dbReference type="GO" id="GO:0004312">
    <property type="term" value="F:fatty acid synthase activity"/>
    <property type="evidence" value="ECO:0007669"/>
    <property type="project" value="TreeGrafter"/>
</dbReference>
<dbReference type="InterPro" id="IPR020807">
    <property type="entry name" value="PKS_DH"/>
</dbReference>
<dbReference type="Gene3D" id="3.40.50.720">
    <property type="entry name" value="NAD(P)-binding Rossmann-like Domain"/>
    <property type="match status" value="1"/>
</dbReference>
<dbReference type="InterPro" id="IPR014031">
    <property type="entry name" value="Ketoacyl_synth_C"/>
</dbReference>
<evidence type="ECO:0000256" key="8">
    <source>
        <dbReference type="PROSITE-ProRule" id="PRU01363"/>
    </source>
</evidence>
<evidence type="ECO:0000256" key="3">
    <source>
        <dbReference type="ARBA" id="ARBA00022679"/>
    </source>
</evidence>
<feature type="active site" description="Proton donor; for dehydratase activity" evidence="8">
    <location>
        <position position="1158"/>
    </location>
</feature>
<dbReference type="InterPro" id="IPR029063">
    <property type="entry name" value="SAM-dependent_MTases_sf"/>
</dbReference>
<dbReference type="FunFam" id="3.40.50.720:FF:000209">
    <property type="entry name" value="Polyketide synthase Pks12"/>
    <property type="match status" value="1"/>
</dbReference>
<dbReference type="InterPro" id="IPR020843">
    <property type="entry name" value="ER"/>
</dbReference>
<dbReference type="Gene3D" id="3.40.366.10">
    <property type="entry name" value="Malonyl-Coenzyme A Acyl Carrier Protein, domain 2"/>
    <property type="match status" value="1"/>
</dbReference>
<dbReference type="SUPFAM" id="SSF53335">
    <property type="entry name" value="S-adenosyl-L-methionine-dependent methyltransferases"/>
    <property type="match status" value="1"/>
</dbReference>
<dbReference type="SUPFAM" id="SSF53901">
    <property type="entry name" value="Thiolase-like"/>
    <property type="match status" value="1"/>
</dbReference>
<feature type="domain" description="Carrier" evidence="10">
    <location>
        <begin position="2481"/>
        <end position="2558"/>
    </location>
</feature>
<dbReference type="InterPro" id="IPR057326">
    <property type="entry name" value="KR_dom"/>
</dbReference>
<evidence type="ECO:0000256" key="4">
    <source>
        <dbReference type="ARBA" id="ARBA00022857"/>
    </source>
</evidence>
<dbReference type="SUPFAM" id="SSF55048">
    <property type="entry name" value="Probable ACP-binding domain of malonyl-CoA ACP transacylase"/>
    <property type="match status" value="1"/>
</dbReference>
<keyword evidence="7" id="KW-0012">Acyltransferase</keyword>
<dbReference type="InterPro" id="IPR016036">
    <property type="entry name" value="Malonyl_transacylase_ACP-bd"/>
</dbReference>
<dbReference type="InterPro" id="IPR050091">
    <property type="entry name" value="PKS_NRPS_Biosynth_Enz"/>
</dbReference>
<evidence type="ECO:0000256" key="9">
    <source>
        <dbReference type="SAM" id="MobiDB-lite"/>
    </source>
</evidence>
<dbReference type="InterPro" id="IPR013217">
    <property type="entry name" value="Methyltransf_12"/>
</dbReference>
<dbReference type="InterPro" id="IPR001227">
    <property type="entry name" value="Ac_transferase_dom_sf"/>
</dbReference>
<dbReference type="Pfam" id="PF16197">
    <property type="entry name" value="KAsynt_C_assoc"/>
    <property type="match status" value="1"/>
</dbReference>
<dbReference type="GO" id="GO:0044550">
    <property type="term" value="P:secondary metabolite biosynthetic process"/>
    <property type="evidence" value="ECO:0007669"/>
    <property type="project" value="TreeGrafter"/>
</dbReference>
<evidence type="ECO:0000313" key="14">
    <source>
        <dbReference type="Proteomes" id="UP000813385"/>
    </source>
</evidence>
<dbReference type="Pfam" id="PF08659">
    <property type="entry name" value="KR"/>
    <property type="match status" value="1"/>
</dbReference>
<dbReference type="InterPro" id="IPR049900">
    <property type="entry name" value="PKS_mFAS_DH"/>
</dbReference>
<dbReference type="GO" id="GO:0016491">
    <property type="term" value="F:oxidoreductase activity"/>
    <property type="evidence" value="ECO:0007669"/>
    <property type="project" value="UniProtKB-KW"/>
</dbReference>
<dbReference type="GO" id="GO:0031177">
    <property type="term" value="F:phosphopantetheine binding"/>
    <property type="evidence" value="ECO:0007669"/>
    <property type="project" value="InterPro"/>
</dbReference>
<evidence type="ECO:0000256" key="6">
    <source>
        <dbReference type="ARBA" id="ARBA00023268"/>
    </source>
</evidence>
<dbReference type="EMBL" id="JAGPXD010000001">
    <property type="protein sequence ID" value="KAH7376169.1"/>
    <property type="molecule type" value="Genomic_DNA"/>
</dbReference>
<dbReference type="Gene3D" id="1.10.1200.10">
    <property type="entry name" value="ACP-like"/>
    <property type="match status" value="1"/>
</dbReference>
<feature type="region of interest" description="C-terminal hotdog fold" evidence="8">
    <location>
        <begin position="1098"/>
        <end position="1255"/>
    </location>
</feature>
<dbReference type="InterPro" id="IPR011032">
    <property type="entry name" value="GroES-like_sf"/>
</dbReference>
<dbReference type="PROSITE" id="PS50075">
    <property type="entry name" value="CARRIER"/>
    <property type="match status" value="1"/>
</dbReference>
<keyword evidence="1" id="KW-0596">Phosphopantetheine</keyword>
<dbReference type="InterPro" id="IPR018201">
    <property type="entry name" value="Ketoacyl_synth_AS"/>
</dbReference>
<evidence type="ECO:0000256" key="5">
    <source>
        <dbReference type="ARBA" id="ARBA00023002"/>
    </source>
</evidence>
<dbReference type="InterPro" id="IPR006162">
    <property type="entry name" value="Ppantetheine_attach_site"/>
</dbReference>
<dbReference type="Pfam" id="PF21089">
    <property type="entry name" value="PKS_DH_N"/>
    <property type="match status" value="1"/>
</dbReference>
<feature type="region of interest" description="N-terminal hotdog fold" evidence="8">
    <location>
        <begin position="934"/>
        <end position="1072"/>
    </location>
</feature>
<evidence type="ECO:0000256" key="7">
    <source>
        <dbReference type="ARBA" id="ARBA00023315"/>
    </source>
</evidence>
<dbReference type="Pfam" id="PF00109">
    <property type="entry name" value="ketoacyl-synt"/>
    <property type="match status" value="1"/>
</dbReference>
<dbReference type="Pfam" id="PF23297">
    <property type="entry name" value="ACP_SdgA_C"/>
    <property type="match status" value="1"/>
</dbReference>
<dbReference type="CDD" id="cd02440">
    <property type="entry name" value="AdoMet_MTases"/>
    <property type="match status" value="1"/>
</dbReference>
<evidence type="ECO:0000256" key="1">
    <source>
        <dbReference type="ARBA" id="ARBA00022450"/>
    </source>
</evidence>
<dbReference type="CDD" id="cd05195">
    <property type="entry name" value="enoyl_red"/>
    <property type="match status" value="1"/>
</dbReference>
<feature type="domain" description="Ketosynthase family 3 (KS3)" evidence="11">
    <location>
        <begin position="21"/>
        <end position="437"/>
    </location>
</feature>
<keyword evidence="3" id="KW-0808">Transferase</keyword>
<dbReference type="SMART" id="SM00829">
    <property type="entry name" value="PKS_ER"/>
    <property type="match status" value="1"/>
</dbReference>
<dbReference type="GO" id="GO:0004315">
    <property type="term" value="F:3-oxoacyl-[acyl-carrier-protein] synthase activity"/>
    <property type="evidence" value="ECO:0007669"/>
    <property type="project" value="InterPro"/>
</dbReference>
<dbReference type="InterPro" id="IPR049551">
    <property type="entry name" value="PKS_DH_C"/>
</dbReference>
<dbReference type="SUPFAM" id="SSF52151">
    <property type="entry name" value="FabD/lysophospholipase-like"/>
    <property type="match status" value="1"/>
</dbReference>
<dbReference type="InterPro" id="IPR036736">
    <property type="entry name" value="ACP-like_sf"/>
</dbReference>
<dbReference type="PROSITE" id="PS52019">
    <property type="entry name" value="PKS_MFAS_DH"/>
    <property type="match status" value="1"/>
</dbReference>
<dbReference type="PANTHER" id="PTHR43775">
    <property type="entry name" value="FATTY ACID SYNTHASE"/>
    <property type="match status" value="1"/>
</dbReference>
<dbReference type="PROSITE" id="PS00606">
    <property type="entry name" value="KS3_1"/>
    <property type="match status" value="1"/>
</dbReference>
<dbReference type="InterPro" id="IPR020841">
    <property type="entry name" value="PKS_Beta-ketoAc_synthase_dom"/>
</dbReference>
<feature type="region of interest" description="Disordered" evidence="9">
    <location>
        <begin position="1"/>
        <end position="21"/>
    </location>
</feature>
<dbReference type="InterPro" id="IPR009081">
    <property type="entry name" value="PP-bd_ACP"/>
</dbReference>
<dbReference type="InterPro" id="IPR016039">
    <property type="entry name" value="Thiolase-like"/>
</dbReference>
<dbReference type="CDD" id="cd05274">
    <property type="entry name" value="KR_FAS_SDR_x"/>
    <property type="match status" value="1"/>
</dbReference>
<dbReference type="InterPro" id="IPR013149">
    <property type="entry name" value="ADH-like_C"/>
</dbReference>
<dbReference type="GO" id="GO:1901336">
    <property type="term" value="P:lactone biosynthetic process"/>
    <property type="evidence" value="ECO:0007669"/>
    <property type="project" value="UniProtKB-ARBA"/>
</dbReference>
<keyword evidence="14" id="KW-1185">Reference proteome</keyword>
<sequence>MPSFSDAPVVGDKPAGSTRPSRPIAIIGMSCRFGGGVTSASKLWDLCASGSDGWSPIPAERFETRNTKDFPAGGYFLKEDISLFDAAFFNFSADVASSMDPQVRLLLESVYEATEQAGIPIDQFAGSRTSVFAGTYAKDFYDLQMRDPETLPISFITGNGTAMLANRISHFYDLRGPSVTIDTGCSSGLTAVHQACQSIYAGDADVAIAGGSEVMLNREMLAVMAQQGVLGPEGKCFAWDDRAHGYGRGEGVGTLILKPLDDALRDGNNVHAVIRQIGVNQDGKTTTITSPSMEAQRTLIRECYARAGLDLAQTGYVEAHMTGTAVGDPIEAEAIAQTFGQSRPAGEPVYVGSVKTNVGHTEPVSGIAAVIKTVFSLKNAKIAPNLNYINNNPKIPIQEWNVAVPTSLMDWPEGKPLRASVNNFGYGGSNSHVILESSTLHESQGQVVACSSESKGDRSLVYLLSAKDAAAAQGMVANHADYLKQALEDKAAKETKPALTPESLAYSLSERRSRFPCVAAVRASSLKELAAKLEQVKAGAKPAHGTKKPRIGFVFNGQGAQWHAMGRELFASYPVFAASVDEADRILREDYGATWSLREELHRDDKTTRVHETNISQPINVALQLCLVDLLSAWGVFPSAVTSHSSGEIAAAYSAGILSFRQALGVVYHRGRLALEYQERLALAGGMVAAGLGAEAAKAYLADIPGVVVACVNSADSVTLSGDLDALEKVAARLKSDGIFARKLKVPLAYHSHHMQHMAQAYTEALAAILPGESSDAQNRRDVVFSSPVAGQVLEDAAAALTTPEHWVRNLVSPVLFSEAFGNMISSVDVLLEIGAHSTLSGPIRSILGTRSLPYASCLKRNTDATATIQEAACELLRQGYPVSLSGVNLYEAPSSGKYPFIEDLPSYAWNHATSYWIEPRASRESRFDKTQPHELLGTPVHGGDGSTFAWRNFLRVSEVPWLADHRVETRVVLPGAAYVAMAIEAVRLLTSSSEDLVRGYRLRDVDIMNALTIPESSVGVEVMLVLRPCSEKELDHKGWYDFELSSLAAGAGSEAWVTHCKGGVAVEMSNAVRAATATTEAKPNETTFFGEETSSTVRQVDIENFFKSLRDVGLYHGPVFQNFIDSRASGSRAITNLSVSRAAEVEQNYVLHPATLDSIIQAAYVDVAQLQQDSGTMMLPRSIRSMFVPRSLKRQAGDKLQALTHLVKSDKHGSTTDISVLNADEDVDDKVAGTCDFVQIRGFYVQAVERGFGNDANKGPRVCFKSRWELDILNGLPKAVRESMPVPASPADVEMMTKCTKASYYLICDALTALASDSAEAVEAREWHHKRYVKWMGDIVEQGKRGELGPGSRVWHKASRGMKQMLIDELAQGTPTTRLLCRVGAKLPEIVRGEITPLELMMADNLLNDFYMDVPAFQRLYSHLHKVVDLFAVKRPGARVLEIGAGTGGASGVVLEAFAARAEEGMGGSLLGHYTYTDISSGFFEAARQKFAAWVPSMDFAKLDIGSDPEAQGIELGSYDFVVASAVLHATKSLSTTMSNVRKLLKPDGKLIMLEQTRDDLEAQVIFGTTPGWWLGEEPHRQSSPLATLETWDAVLKDTGFSGIDFEVPDLSNQDLRSASVIVSSNKGSAVEIAGPISGGISIVHAGTPPPQEWLVRLVQAIVEATGSQPQVQSISEAQVDGRLCIFTGEMGTPFLSTMDSASFEQIRHLLVTCRGILWLSSSGAGSDQDQKPLYAQSVGLLRTLRSEDQTQHSVHLDFEEQPWDVNQVRFIAHVLTQEFSDAIDPFQAESEYKVIDGELHMSRVYYDAKTDDAASKTAVSARPELQPFNQPRRVLDWESGKTGVLSDAYFTDDFRFSEGLESGMIEVEPKAFGLNFRDVMVALGQVAEDGLVYSEMCGVVSRLGPDTENSGLKVGDRVCGAGWGHITNCVRTGWEDVAKIPENISFEEAASVPTIYITVYHSLVNIARLSRGESILIHAGTGGVGQAAIMLAKHLGAVIYVTCSTEEKRDMLIERYQIDPSHIFSSRDPSFAPAVMSATTGQGVDVLLNCLAGPLLKAGWECMARFGRFIEIGKVDMQNGRHLDMSPFSRCATISGVDILSLAAYKKDVYRAALEASLRLISEGTVKTVSPVHVYSIAEMEKPLRQLQHGTHMGKFIVVPTPDAQVKVITQPRAVCLDPESTYMIVGGVTGIGRAVATWMAQKGARNLVVTSRNAESHRDTPSLVQSLGADGCKVLVRNCDVADEASLLSLISGCEQAGLPPIKGVLTTAMVLDDTVIERMTFEQWQHAVLPKVAGTMNLHKHLAGLSFFIMMSSTAGIFGSPSQANYNAGNAFQDALARYRTARGLPAVSIDLGIVDSVGFVAEASDYKKQIIETSLRNGGVGAPLALDHLLRLVEDAVRHPLRASPDDSQVVTCLASWDDMPAESTLRRDRRFGTLRLARSLRKVDVAGGSGGAGEENSSFALTQKLCSPGVGGVAGAAKVIADALAAKMAEVFHLVSSEIDRAMPMSHYGVDSLVAVELRNWLGTAAKSKVSVFEILQTPSLVEFAALVAGRSELLKTT</sequence>
<dbReference type="PROSITE" id="PS52004">
    <property type="entry name" value="KS3_2"/>
    <property type="match status" value="1"/>
</dbReference>
<dbReference type="InterPro" id="IPR036291">
    <property type="entry name" value="NAD(P)-bd_dom_sf"/>
</dbReference>
<dbReference type="SMART" id="SM00822">
    <property type="entry name" value="PKS_KR"/>
    <property type="match status" value="1"/>
</dbReference>
<dbReference type="InterPro" id="IPR016035">
    <property type="entry name" value="Acyl_Trfase/lysoPLipase"/>
</dbReference>
<dbReference type="Pfam" id="PF00698">
    <property type="entry name" value="Acyl_transf_1"/>
    <property type="match status" value="1"/>
</dbReference>
<dbReference type="InterPro" id="IPR049552">
    <property type="entry name" value="PKS_DH_N"/>
</dbReference>
<evidence type="ECO:0000259" key="10">
    <source>
        <dbReference type="PROSITE" id="PS50075"/>
    </source>
</evidence>
<dbReference type="Pfam" id="PF02801">
    <property type="entry name" value="Ketoacyl-synt_C"/>
    <property type="match status" value="1"/>
</dbReference>
<dbReference type="CDD" id="cd00833">
    <property type="entry name" value="PKS"/>
    <property type="match status" value="1"/>
</dbReference>
<evidence type="ECO:0000259" key="11">
    <source>
        <dbReference type="PROSITE" id="PS52004"/>
    </source>
</evidence>
<dbReference type="InterPro" id="IPR014030">
    <property type="entry name" value="Ketoacyl_synth_N"/>
</dbReference>
<feature type="active site" description="Proton acceptor; for dehydratase activity" evidence="8">
    <location>
        <position position="966"/>
    </location>
</feature>
<dbReference type="Gene3D" id="3.10.129.110">
    <property type="entry name" value="Polyketide synthase dehydratase"/>
    <property type="match status" value="1"/>
</dbReference>
<keyword evidence="4" id="KW-0521">NADP</keyword>
<dbReference type="InterPro" id="IPR020806">
    <property type="entry name" value="PKS_PP-bd"/>
</dbReference>
<dbReference type="PANTHER" id="PTHR43775:SF29">
    <property type="entry name" value="ASPERFURANONE POLYKETIDE SYNTHASE AFOG-RELATED"/>
    <property type="match status" value="1"/>
</dbReference>
<dbReference type="SMART" id="SM00827">
    <property type="entry name" value="PKS_AT"/>
    <property type="match status" value="1"/>
</dbReference>
<dbReference type="Pfam" id="PF08242">
    <property type="entry name" value="Methyltransf_12"/>
    <property type="match status" value="1"/>
</dbReference>
<dbReference type="InterPro" id="IPR014043">
    <property type="entry name" value="Acyl_transferase_dom"/>
</dbReference>
<evidence type="ECO:0008006" key="15">
    <source>
        <dbReference type="Google" id="ProtNLM"/>
    </source>
</evidence>
<reference evidence="13" key="1">
    <citation type="journal article" date="2021" name="Nat. Commun.">
        <title>Genetic determinants of endophytism in the Arabidopsis root mycobiome.</title>
        <authorList>
            <person name="Mesny F."/>
            <person name="Miyauchi S."/>
            <person name="Thiergart T."/>
            <person name="Pickel B."/>
            <person name="Atanasova L."/>
            <person name="Karlsson M."/>
            <person name="Huettel B."/>
            <person name="Barry K.W."/>
            <person name="Haridas S."/>
            <person name="Chen C."/>
            <person name="Bauer D."/>
            <person name="Andreopoulos W."/>
            <person name="Pangilinan J."/>
            <person name="LaButti K."/>
            <person name="Riley R."/>
            <person name="Lipzen A."/>
            <person name="Clum A."/>
            <person name="Drula E."/>
            <person name="Henrissat B."/>
            <person name="Kohler A."/>
            <person name="Grigoriev I.V."/>
            <person name="Martin F.M."/>
            <person name="Hacquard S."/>
        </authorList>
    </citation>
    <scope>NUCLEOTIDE SEQUENCE</scope>
    <source>
        <strain evidence="13">MPI-CAGE-AT-0016</strain>
    </source>
</reference>
<keyword evidence="5" id="KW-0560">Oxidoreductase</keyword>